<protein>
    <submittedName>
        <fullName evidence="2">Uncharacterized protein</fullName>
    </submittedName>
</protein>
<feature type="transmembrane region" description="Helical" evidence="1">
    <location>
        <begin position="33"/>
        <end position="50"/>
    </location>
</feature>
<keyword evidence="1" id="KW-1133">Transmembrane helix</keyword>
<keyword evidence="1" id="KW-0472">Membrane</keyword>
<evidence type="ECO:0000313" key="2">
    <source>
        <dbReference type="EMBL" id="AJT46558.1"/>
    </source>
</evidence>
<evidence type="ECO:0000256" key="1">
    <source>
        <dbReference type="SAM" id="Phobius"/>
    </source>
</evidence>
<dbReference type="AlphaFoldDB" id="A0A0D4CC45"/>
<keyword evidence="1" id="KW-0812">Transmembrane</keyword>
<feature type="transmembrane region" description="Helical" evidence="1">
    <location>
        <begin position="7"/>
        <end position="27"/>
    </location>
</feature>
<dbReference type="RefSeq" id="WP_012477884.1">
    <property type="nucleotide sequence ID" value="NZ_KM204147.1"/>
</dbReference>
<sequence length="75" mass="7936">MTAKAKTYFAAAVAVGVLLLFAAYPLLKDSQTLLAWLAIIATVAVLVLAVPSRIGRSFYQATLAAWRKLANGGNN</sequence>
<accession>A0A0D4CC45</accession>
<geneLocation type="plasmid" evidence="2">
    <name>pAC3</name>
</geneLocation>
<keyword evidence="2" id="KW-0614">Plasmid</keyword>
<organism evidence="2">
    <name type="scientific">Aeromonas sp. C3</name>
    <dbReference type="NCBI Taxonomy" id="1622273"/>
    <lineage>
        <taxon>Bacteria</taxon>
        <taxon>Pseudomonadati</taxon>
        <taxon>Pseudomonadota</taxon>
        <taxon>Gammaproteobacteria</taxon>
        <taxon>Aeromonadales</taxon>
        <taxon>Aeromonadaceae</taxon>
        <taxon>Aeromonas</taxon>
    </lineage>
</organism>
<name>A0A0D4CC45_9GAMM</name>
<reference evidence="2" key="1">
    <citation type="submission" date="2014-07" db="EMBL/GenBank/DDBJ databases">
        <title>Multiple resistance mechanisms of high-level fluoroquinolone-resistant Aeromonas sp. strain C3 isolated from a waste water treatment plant.</title>
        <authorList>
            <person name="Thawng C.N."/>
            <person name="Kim D.-W."/>
            <person name="Cho Y.-J."/>
            <person name="Hur H.-G."/>
            <person name="Cha C.-J."/>
        </authorList>
    </citation>
    <scope>NUCLEOTIDE SEQUENCE</scope>
    <source>
        <strain evidence="2">C3</strain>
        <plasmid evidence="2">pAC3</plasmid>
    </source>
</reference>
<proteinExistence type="predicted"/>
<dbReference type="EMBL" id="KM204147">
    <property type="protein sequence ID" value="AJT46558.1"/>
    <property type="molecule type" value="Genomic_DNA"/>
</dbReference>